<keyword evidence="2" id="KW-1185">Reference proteome</keyword>
<accession>A0ABP0AT22</accession>
<evidence type="ECO:0000313" key="2">
    <source>
        <dbReference type="Proteomes" id="UP001642406"/>
    </source>
</evidence>
<name>A0ABP0AT22_9PEZI</name>
<proteinExistence type="predicted"/>
<dbReference type="Proteomes" id="UP001642406">
    <property type="component" value="Unassembled WGS sequence"/>
</dbReference>
<protein>
    <submittedName>
        <fullName evidence="1">Uncharacterized protein</fullName>
    </submittedName>
</protein>
<comment type="caution">
    <text evidence="1">The sequence shown here is derived from an EMBL/GenBank/DDBJ whole genome shotgun (WGS) entry which is preliminary data.</text>
</comment>
<evidence type="ECO:0000313" key="1">
    <source>
        <dbReference type="EMBL" id="CAK7210415.1"/>
    </source>
</evidence>
<dbReference type="EMBL" id="CAWUHC010000004">
    <property type="protein sequence ID" value="CAK7210415.1"/>
    <property type="molecule type" value="Genomic_DNA"/>
</dbReference>
<organism evidence="1 2">
    <name type="scientific">Sporothrix bragantina</name>
    <dbReference type="NCBI Taxonomy" id="671064"/>
    <lineage>
        <taxon>Eukaryota</taxon>
        <taxon>Fungi</taxon>
        <taxon>Dikarya</taxon>
        <taxon>Ascomycota</taxon>
        <taxon>Pezizomycotina</taxon>
        <taxon>Sordariomycetes</taxon>
        <taxon>Sordariomycetidae</taxon>
        <taxon>Ophiostomatales</taxon>
        <taxon>Ophiostomataceae</taxon>
        <taxon>Sporothrix</taxon>
    </lineage>
</organism>
<reference evidence="1 2" key="1">
    <citation type="submission" date="2024-01" db="EMBL/GenBank/DDBJ databases">
        <authorList>
            <person name="Allen C."/>
            <person name="Tagirdzhanova G."/>
        </authorList>
    </citation>
    <scope>NUCLEOTIDE SEQUENCE [LARGE SCALE GENOMIC DNA]</scope>
</reference>
<sequence>MLMACLESTRTFFTVWLALPAALYHRLLMTVFALVAHATVALGMLNVLPCHGWDRAAVREMAPLLPVLDSLGQKYEVACRETDDGPHSGCSPFLREESKMQRLKRWYEAKLKGEQVQTENDDGCEDKDKDEGVDQLSMADFELDEMFWVESIDWMGLDLDSFMVV</sequence>
<gene>
    <name evidence="1" type="ORF">SBRCBS47491_000776</name>
</gene>